<accession>A0ABD3AF94</accession>
<evidence type="ECO:0000313" key="1">
    <source>
        <dbReference type="EMBL" id="KAL3530397.1"/>
    </source>
</evidence>
<keyword evidence="2" id="KW-1185">Reference proteome</keyword>
<dbReference type="InterPro" id="IPR040374">
    <property type="entry name" value="BIC"/>
</dbReference>
<protein>
    <submittedName>
        <fullName evidence="1">Uncharacterized protein</fullName>
    </submittedName>
</protein>
<proteinExistence type="predicted"/>
<dbReference type="Proteomes" id="UP001630127">
    <property type="component" value="Unassembled WGS sequence"/>
</dbReference>
<dbReference type="AlphaFoldDB" id="A0ABD3AF94"/>
<sequence length="133" mass="15311">MADLHHTKSINQNPQFSLEGSKDNFIYYQPFFDDAKLSVTSSPAFTEPMPNAVDHQQDECCGREKLFRQWNEAAGRVHIPEKWGQEAFLKDWIDCSLFDAFLAPKGVVSAREALVAEGKREGTRHLMKMERMY</sequence>
<name>A0ABD3AF94_9GENT</name>
<gene>
    <name evidence="1" type="ORF">ACH5RR_009719</name>
</gene>
<dbReference type="PANTHER" id="PTHR34207">
    <property type="entry name" value="PROTEIN BIC1"/>
    <property type="match status" value="1"/>
</dbReference>
<dbReference type="EMBL" id="JBJUIK010000004">
    <property type="protein sequence ID" value="KAL3530397.1"/>
    <property type="molecule type" value="Genomic_DNA"/>
</dbReference>
<dbReference type="CDD" id="cd22645">
    <property type="entry name" value="BIC1_CID"/>
    <property type="match status" value="1"/>
</dbReference>
<comment type="caution">
    <text evidence="1">The sequence shown here is derived from an EMBL/GenBank/DDBJ whole genome shotgun (WGS) entry which is preliminary data.</text>
</comment>
<dbReference type="PANTHER" id="PTHR34207:SF17">
    <property type="entry name" value="PROTEIN BIC2"/>
    <property type="match status" value="1"/>
</dbReference>
<evidence type="ECO:0000313" key="2">
    <source>
        <dbReference type="Proteomes" id="UP001630127"/>
    </source>
</evidence>
<organism evidence="1 2">
    <name type="scientific">Cinchona calisaya</name>
    <dbReference type="NCBI Taxonomy" id="153742"/>
    <lineage>
        <taxon>Eukaryota</taxon>
        <taxon>Viridiplantae</taxon>
        <taxon>Streptophyta</taxon>
        <taxon>Embryophyta</taxon>
        <taxon>Tracheophyta</taxon>
        <taxon>Spermatophyta</taxon>
        <taxon>Magnoliopsida</taxon>
        <taxon>eudicotyledons</taxon>
        <taxon>Gunneridae</taxon>
        <taxon>Pentapetalae</taxon>
        <taxon>asterids</taxon>
        <taxon>lamiids</taxon>
        <taxon>Gentianales</taxon>
        <taxon>Rubiaceae</taxon>
        <taxon>Cinchonoideae</taxon>
        <taxon>Cinchoneae</taxon>
        <taxon>Cinchona</taxon>
    </lineage>
</organism>
<reference evidence="1 2" key="1">
    <citation type="submission" date="2024-11" db="EMBL/GenBank/DDBJ databases">
        <title>A near-complete genome assembly of Cinchona calisaya.</title>
        <authorList>
            <person name="Lian D.C."/>
            <person name="Zhao X.W."/>
            <person name="Wei L."/>
        </authorList>
    </citation>
    <scope>NUCLEOTIDE SEQUENCE [LARGE SCALE GENOMIC DNA]</scope>
    <source>
        <tissue evidence="1">Nenye</tissue>
    </source>
</reference>